<dbReference type="AlphaFoldDB" id="I7GGZ4"/>
<reference evidence="11" key="1">
    <citation type="journal article" date="2005" name="Biosci. Biotechnol. Biochem.">
        <title>Anaerobic degradation of aromatic compounds by magnetospirillum strains: isolation and degradation genes.</title>
        <authorList>
            <person name="Shinoda Y."/>
            <person name="Akagi J."/>
            <person name="Uchihashi Y."/>
            <person name="Hiraishi A."/>
            <person name="Yukawa H."/>
            <person name="Yurimoto H."/>
            <person name="Sakai Y."/>
            <person name="Kato N."/>
        </authorList>
    </citation>
    <scope>NUCLEOTIDE SEQUENCE</scope>
    <source>
        <strain evidence="11">TS-6</strain>
    </source>
</reference>
<dbReference type="EMBL" id="AB167725">
    <property type="protein sequence ID" value="BAD42364.1"/>
    <property type="molecule type" value="Genomic_DNA"/>
</dbReference>
<dbReference type="Pfam" id="PF00037">
    <property type="entry name" value="Fer4"/>
    <property type="match status" value="1"/>
</dbReference>
<name>I7GGZ4_9PROT</name>
<dbReference type="InterPro" id="IPR058240">
    <property type="entry name" value="rSAM_sf"/>
</dbReference>
<keyword evidence="6" id="KW-0560">Oxidoreductase</keyword>
<evidence type="ECO:0000256" key="3">
    <source>
        <dbReference type="ARBA" id="ARBA00022485"/>
    </source>
</evidence>
<dbReference type="SFLD" id="SFLDG01066">
    <property type="entry name" value="organic_radical-activating_enz"/>
    <property type="match status" value="1"/>
</dbReference>
<dbReference type="InterPro" id="IPR012839">
    <property type="entry name" value="Organic_radical_activase"/>
</dbReference>
<proteinExistence type="inferred from homology"/>
<dbReference type="GO" id="GO:0046872">
    <property type="term" value="F:metal ion binding"/>
    <property type="evidence" value="ECO:0007669"/>
    <property type="project" value="UniProtKB-KW"/>
</dbReference>
<dbReference type="InterPro" id="IPR023880">
    <property type="entry name" value="Benzylsucc_Synthase_activating"/>
</dbReference>
<evidence type="ECO:0000259" key="10">
    <source>
        <dbReference type="PROSITE" id="PS51918"/>
    </source>
</evidence>
<evidence type="ECO:0000259" key="9">
    <source>
        <dbReference type="PROSITE" id="PS51379"/>
    </source>
</evidence>
<keyword evidence="5" id="KW-0479">Metal-binding</keyword>
<comment type="similarity">
    <text evidence="2">Belongs to the organic radical-activating enzymes family.</text>
</comment>
<dbReference type="SFLD" id="SFLDS00029">
    <property type="entry name" value="Radical_SAM"/>
    <property type="match status" value="1"/>
</dbReference>
<evidence type="ECO:0000256" key="2">
    <source>
        <dbReference type="ARBA" id="ARBA00009777"/>
    </source>
</evidence>
<evidence type="ECO:0000256" key="4">
    <source>
        <dbReference type="ARBA" id="ARBA00022691"/>
    </source>
</evidence>
<evidence type="ECO:0000256" key="5">
    <source>
        <dbReference type="ARBA" id="ARBA00022723"/>
    </source>
</evidence>
<dbReference type="NCBIfam" id="TIGR04003">
    <property type="entry name" value="rSAM_BssD"/>
    <property type="match status" value="1"/>
</dbReference>
<dbReference type="PANTHER" id="PTHR30352:SF4">
    <property type="entry name" value="PYRUVATE FORMATE-LYASE 2-ACTIVATING ENZYME"/>
    <property type="match status" value="1"/>
</dbReference>
<dbReference type="SFLD" id="SFLDG01118">
    <property type="entry name" value="activating_enzymes__group_2"/>
    <property type="match status" value="1"/>
</dbReference>
<comment type="cofactor">
    <cofactor evidence="1">
        <name>[4Fe-4S] cluster</name>
        <dbReference type="ChEBI" id="CHEBI:49883"/>
    </cofactor>
</comment>
<evidence type="ECO:0000313" key="11">
    <source>
        <dbReference type="EMBL" id="BAD42364.1"/>
    </source>
</evidence>
<accession>I7GGZ4</accession>
<dbReference type="SUPFAM" id="SSF102114">
    <property type="entry name" value="Radical SAM enzymes"/>
    <property type="match status" value="1"/>
</dbReference>
<dbReference type="InterPro" id="IPR007197">
    <property type="entry name" value="rSAM"/>
</dbReference>
<dbReference type="InterPro" id="IPR001989">
    <property type="entry name" value="Radical_activat_CS"/>
</dbReference>
<dbReference type="GO" id="GO:0051539">
    <property type="term" value="F:4 iron, 4 sulfur cluster binding"/>
    <property type="evidence" value="ECO:0007669"/>
    <property type="project" value="UniProtKB-KW"/>
</dbReference>
<keyword evidence="4" id="KW-0949">S-adenosyl-L-methionine</keyword>
<evidence type="ECO:0000256" key="8">
    <source>
        <dbReference type="ARBA" id="ARBA00023014"/>
    </source>
</evidence>
<sequence>MKIPLITEIQRFSLQDGPGIRTTIFLKGCPLRCPWCHNPETQDTRREMFYYENRCVGCGRCVAVCSTGASTLVDTGGKSPTLVVNRDKCDRCLRCAAVCLTEARGISGQAMTVDEILREALSDKPFYKNSGGGVTLSGGDPLMYPEFVLELARRLHDEGVHLAMETSCFPKHWETMEPLVEHTDLFIVDLKCLNAKRHEEVVGWPLQPILRNLNNLFERNATVRIHIPVIPGFNDSEEDFRDYAEFLAGYADRLNGVDILNYHSYGEGEYAALGRMETYKFAGVAENPAEVVLPLVKALKDKGIPGITVGGLVGITCNR</sequence>
<dbReference type="Gene3D" id="3.30.70.20">
    <property type="match status" value="1"/>
</dbReference>
<keyword evidence="8" id="KW-0411">Iron-sulfur</keyword>
<dbReference type="PROSITE" id="PS51918">
    <property type="entry name" value="RADICAL_SAM"/>
    <property type="match status" value="1"/>
</dbReference>
<dbReference type="InterPro" id="IPR040074">
    <property type="entry name" value="BssD/PflA/YjjW"/>
</dbReference>
<keyword evidence="3" id="KW-0004">4Fe-4S</keyword>
<protein>
    <submittedName>
        <fullName evidence="11">Putative benzylsuccinate synthase activating enzyme</fullName>
    </submittedName>
</protein>
<dbReference type="PROSITE" id="PS01087">
    <property type="entry name" value="RADICAL_ACTIVATING"/>
    <property type="match status" value="1"/>
</dbReference>
<dbReference type="Gene3D" id="3.20.20.70">
    <property type="entry name" value="Aldolase class I"/>
    <property type="match status" value="1"/>
</dbReference>
<dbReference type="Pfam" id="PF04055">
    <property type="entry name" value="Radical_SAM"/>
    <property type="match status" value="1"/>
</dbReference>
<dbReference type="InterPro" id="IPR017896">
    <property type="entry name" value="4Fe4S_Fe-S-bd"/>
</dbReference>
<dbReference type="PROSITE" id="PS51379">
    <property type="entry name" value="4FE4S_FER_2"/>
    <property type="match status" value="2"/>
</dbReference>
<dbReference type="SUPFAM" id="SSF54862">
    <property type="entry name" value="4Fe-4S ferredoxins"/>
    <property type="match status" value="1"/>
</dbReference>
<dbReference type="InterPro" id="IPR034457">
    <property type="entry name" value="Organic_radical-activating"/>
</dbReference>
<gene>
    <name evidence="11" type="primary">bssD</name>
</gene>
<dbReference type="GO" id="GO:0016491">
    <property type="term" value="F:oxidoreductase activity"/>
    <property type="evidence" value="ECO:0007669"/>
    <property type="project" value="UniProtKB-KW"/>
</dbReference>
<dbReference type="PIRSF" id="PIRSF000371">
    <property type="entry name" value="PFL_act_enz"/>
    <property type="match status" value="1"/>
</dbReference>
<evidence type="ECO:0000256" key="7">
    <source>
        <dbReference type="ARBA" id="ARBA00023004"/>
    </source>
</evidence>
<evidence type="ECO:0000256" key="6">
    <source>
        <dbReference type="ARBA" id="ARBA00023002"/>
    </source>
</evidence>
<feature type="domain" description="Radical SAM core" evidence="10">
    <location>
        <begin position="15"/>
        <end position="305"/>
    </location>
</feature>
<dbReference type="NCBIfam" id="TIGR02494">
    <property type="entry name" value="PFLE_PFLC"/>
    <property type="match status" value="1"/>
</dbReference>
<evidence type="ECO:0000256" key="1">
    <source>
        <dbReference type="ARBA" id="ARBA00001966"/>
    </source>
</evidence>
<dbReference type="PANTHER" id="PTHR30352">
    <property type="entry name" value="PYRUVATE FORMATE-LYASE-ACTIVATING ENZYME"/>
    <property type="match status" value="1"/>
</dbReference>
<organism evidence="11">
    <name type="scientific">Magnetospirillum sp. TS-6</name>
    <dbReference type="NCBI Taxonomy" id="267349"/>
    <lineage>
        <taxon>Bacteria</taxon>
        <taxon>Pseudomonadati</taxon>
        <taxon>Pseudomonadota</taxon>
        <taxon>Alphaproteobacteria</taxon>
        <taxon>Rhodospirillales</taxon>
        <taxon>Rhodospirillaceae</taxon>
        <taxon>Magnetospirillum</taxon>
    </lineage>
</organism>
<feature type="domain" description="4Fe-4S ferredoxin-type" evidence="9">
    <location>
        <begin position="80"/>
        <end position="109"/>
    </location>
</feature>
<keyword evidence="7" id="KW-0408">Iron</keyword>
<dbReference type="InterPro" id="IPR013785">
    <property type="entry name" value="Aldolase_TIM"/>
</dbReference>
<feature type="domain" description="4Fe-4S ferredoxin-type" evidence="9">
    <location>
        <begin position="46"/>
        <end position="75"/>
    </location>
</feature>